<dbReference type="Proteomes" id="UP000018144">
    <property type="component" value="Unassembled WGS sequence"/>
</dbReference>
<keyword evidence="3" id="KW-0158">Chromosome</keyword>
<evidence type="ECO:0000259" key="8">
    <source>
        <dbReference type="Pfam" id="PF00808"/>
    </source>
</evidence>
<sequence>MVARSPYPRSVVKRTIKAHTGLNVSKNVDILLYLDYVLFMQELMRQANVQARKRGSATISPADLKKVSRDTLQKFKV</sequence>
<accession>U4L2N8</accession>
<dbReference type="GO" id="GO:0007059">
    <property type="term" value="P:chromosome segregation"/>
    <property type="evidence" value="ECO:0007669"/>
    <property type="project" value="TreeGrafter"/>
</dbReference>
<dbReference type="PANTHER" id="PTHR34832:SF1">
    <property type="entry name" value="CENTROMERE PROTEIN W"/>
    <property type="match status" value="1"/>
</dbReference>
<evidence type="ECO:0000256" key="1">
    <source>
        <dbReference type="ARBA" id="ARBA00004123"/>
    </source>
</evidence>
<dbReference type="OMA" id="YILFMQE"/>
<comment type="similarity">
    <text evidence="7">Belongs to the CENP-W/WIP1 family.</text>
</comment>
<dbReference type="eggNOG" id="ENOG502SEGJ">
    <property type="taxonomic scope" value="Eukaryota"/>
</dbReference>
<evidence type="ECO:0000313" key="9">
    <source>
        <dbReference type="EMBL" id="CCX06508.1"/>
    </source>
</evidence>
<dbReference type="InterPro" id="IPR052484">
    <property type="entry name" value="CENP-W/WIP1"/>
</dbReference>
<keyword evidence="5" id="KW-0539">Nucleus</keyword>
<evidence type="ECO:0000256" key="3">
    <source>
        <dbReference type="ARBA" id="ARBA00022454"/>
    </source>
</evidence>
<dbReference type="AlphaFoldDB" id="U4L2N8"/>
<dbReference type="STRING" id="1076935.U4L2N8"/>
<gene>
    <name evidence="9" type="ORF">PCON_06095</name>
</gene>
<dbReference type="InterPro" id="IPR003958">
    <property type="entry name" value="CBFA_NFYB_domain"/>
</dbReference>
<name>U4L2N8_PYROM</name>
<dbReference type="SUPFAM" id="SSF47113">
    <property type="entry name" value="Histone-fold"/>
    <property type="match status" value="1"/>
</dbReference>
<comment type="subcellular location">
    <subcellularLocation>
        <location evidence="2">Chromosome</location>
        <location evidence="2">Centromere</location>
        <location evidence="2">Kinetochore</location>
    </subcellularLocation>
    <subcellularLocation>
        <location evidence="1">Nucleus</location>
    </subcellularLocation>
</comment>
<dbReference type="GO" id="GO:0000278">
    <property type="term" value="P:mitotic cell cycle"/>
    <property type="evidence" value="ECO:0007669"/>
    <property type="project" value="TreeGrafter"/>
</dbReference>
<dbReference type="FunFam" id="1.10.20.10:FF:000075">
    <property type="entry name" value="WGS project CABT00000000 data, contig 2.56"/>
    <property type="match status" value="1"/>
</dbReference>
<reference evidence="9 10" key="1">
    <citation type="journal article" date="2013" name="PLoS Genet.">
        <title>The genome and development-dependent transcriptomes of Pyronema confluens: a window into fungal evolution.</title>
        <authorList>
            <person name="Traeger S."/>
            <person name="Altegoer F."/>
            <person name="Freitag M."/>
            <person name="Gabaldon T."/>
            <person name="Kempken F."/>
            <person name="Kumar A."/>
            <person name="Marcet-Houben M."/>
            <person name="Poggeler S."/>
            <person name="Stajich J.E."/>
            <person name="Nowrousian M."/>
        </authorList>
    </citation>
    <scope>NUCLEOTIDE SEQUENCE [LARGE SCALE GENOMIC DNA]</scope>
    <source>
        <strain evidence="10">CBS 100304</strain>
        <tissue evidence="9">Vegetative mycelium</tissue>
    </source>
</reference>
<keyword evidence="6" id="KW-0137">Centromere</keyword>
<dbReference type="EMBL" id="HF935291">
    <property type="protein sequence ID" value="CCX06508.1"/>
    <property type="molecule type" value="Genomic_DNA"/>
</dbReference>
<protein>
    <submittedName>
        <fullName evidence="9">Similar to Histone-fold domain-containing protein new1 acc. no. G2TRL2</fullName>
    </submittedName>
</protein>
<dbReference type="PANTHER" id="PTHR34832">
    <property type="entry name" value="CENTROMERE PROTEIN W"/>
    <property type="match status" value="1"/>
</dbReference>
<evidence type="ECO:0000313" key="10">
    <source>
        <dbReference type="Proteomes" id="UP000018144"/>
    </source>
</evidence>
<evidence type="ECO:0000256" key="4">
    <source>
        <dbReference type="ARBA" id="ARBA00022838"/>
    </source>
</evidence>
<dbReference type="InterPro" id="IPR009072">
    <property type="entry name" value="Histone-fold"/>
</dbReference>
<organism evidence="9 10">
    <name type="scientific">Pyronema omphalodes (strain CBS 100304)</name>
    <name type="common">Pyronema confluens</name>
    <dbReference type="NCBI Taxonomy" id="1076935"/>
    <lineage>
        <taxon>Eukaryota</taxon>
        <taxon>Fungi</taxon>
        <taxon>Dikarya</taxon>
        <taxon>Ascomycota</taxon>
        <taxon>Pezizomycotina</taxon>
        <taxon>Pezizomycetes</taxon>
        <taxon>Pezizales</taxon>
        <taxon>Pyronemataceae</taxon>
        <taxon>Pyronema</taxon>
    </lineage>
</organism>
<dbReference type="GO" id="GO:0005654">
    <property type="term" value="C:nucleoplasm"/>
    <property type="evidence" value="ECO:0007669"/>
    <property type="project" value="TreeGrafter"/>
</dbReference>
<evidence type="ECO:0000256" key="5">
    <source>
        <dbReference type="ARBA" id="ARBA00023242"/>
    </source>
</evidence>
<dbReference type="Gene3D" id="1.10.20.10">
    <property type="entry name" value="Histone, subunit A"/>
    <property type="match status" value="1"/>
</dbReference>
<dbReference type="GO" id="GO:0000776">
    <property type="term" value="C:kinetochore"/>
    <property type="evidence" value="ECO:0007669"/>
    <property type="project" value="UniProtKB-KW"/>
</dbReference>
<evidence type="ECO:0000256" key="2">
    <source>
        <dbReference type="ARBA" id="ARBA00004629"/>
    </source>
</evidence>
<keyword evidence="4" id="KW-0995">Kinetochore</keyword>
<dbReference type="CDD" id="cd13732">
    <property type="entry name" value="HFD_CENP-W"/>
    <property type="match status" value="1"/>
</dbReference>
<dbReference type="OrthoDB" id="2543597at2759"/>
<dbReference type="GO" id="GO:0051382">
    <property type="term" value="P:kinetochore assembly"/>
    <property type="evidence" value="ECO:0007669"/>
    <property type="project" value="TreeGrafter"/>
</dbReference>
<feature type="domain" description="Transcription factor CBF/NF-Y/archaeal histone" evidence="8">
    <location>
        <begin position="8"/>
        <end position="66"/>
    </location>
</feature>
<proteinExistence type="inferred from homology"/>
<dbReference type="Pfam" id="PF00808">
    <property type="entry name" value="CBFD_NFYB_HMF"/>
    <property type="match status" value="1"/>
</dbReference>
<keyword evidence="10" id="KW-1185">Reference proteome</keyword>
<evidence type="ECO:0000256" key="7">
    <source>
        <dbReference type="ARBA" id="ARBA00038432"/>
    </source>
</evidence>
<evidence type="ECO:0000256" key="6">
    <source>
        <dbReference type="ARBA" id="ARBA00023328"/>
    </source>
</evidence>
<dbReference type="GO" id="GO:0046982">
    <property type="term" value="F:protein heterodimerization activity"/>
    <property type="evidence" value="ECO:0007669"/>
    <property type="project" value="InterPro"/>
</dbReference>